<protein>
    <submittedName>
        <fullName evidence="2">CoA transferase</fullName>
    </submittedName>
</protein>
<dbReference type="SUPFAM" id="SSF89796">
    <property type="entry name" value="CoA-transferase family III (CaiB/BaiF)"/>
    <property type="match status" value="1"/>
</dbReference>
<dbReference type="InterPro" id="IPR003673">
    <property type="entry name" value="CoA-Trfase_fam_III"/>
</dbReference>
<reference evidence="2" key="1">
    <citation type="submission" date="2019-03" db="EMBL/GenBank/DDBJ databases">
        <title>Lake Tanganyika Metagenome-Assembled Genomes (MAGs).</title>
        <authorList>
            <person name="Tran P."/>
        </authorList>
    </citation>
    <scope>NUCLEOTIDE SEQUENCE</scope>
    <source>
        <strain evidence="2">K_DeepCast_65m_m2_066</strain>
    </source>
</reference>
<organism evidence="2 3">
    <name type="scientific">Tectimicrobiota bacterium</name>
    <dbReference type="NCBI Taxonomy" id="2528274"/>
    <lineage>
        <taxon>Bacteria</taxon>
        <taxon>Pseudomonadati</taxon>
        <taxon>Nitrospinota/Tectimicrobiota group</taxon>
        <taxon>Candidatus Tectimicrobiota</taxon>
    </lineage>
</organism>
<name>A0A937W0U4_UNCTE</name>
<dbReference type="PANTHER" id="PTHR48207:SF3">
    <property type="entry name" value="SUCCINATE--HYDROXYMETHYLGLUTARATE COA-TRANSFERASE"/>
    <property type="match status" value="1"/>
</dbReference>
<dbReference type="EMBL" id="VGLS01000390">
    <property type="protein sequence ID" value="MBM3224721.1"/>
    <property type="molecule type" value="Genomic_DNA"/>
</dbReference>
<dbReference type="GO" id="GO:0008410">
    <property type="term" value="F:CoA-transferase activity"/>
    <property type="evidence" value="ECO:0007669"/>
    <property type="project" value="TreeGrafter"/>
</dbReference>
<evidence type="ECO:0000313" key="2">
    <source>
        <dbReference type="EMBL" id="MBM3224721.1"/>
    </source>
</evidence>
<evidence type="ECO:0000313" key="3">
    <source>
        <dbReference type="Proteomes" id="UP000712673"/>
    </source>
</evidence>
<comment type="caution">
    <text evidence="2">The sequence shown here is derived from an EMBL/GenBank/DDBJ whole genome shotgun (WGS) entry which is preliminary data.</text>
</comment>
<dbReference type="Pfam" id="PF02515">
    <property type="entry name" value="CoA_transf_3"/>
    <property type="match status" value="1"/>
</dbReference>
<accession>A0A937W0U4</accession>
<dbReference type="Proteomes" id="UP000712673">
    <property type="component" value="Unassembled WGS sequence"/>
</dbReference>
<dbReference type="Gene3D" id="3.40.50.10540">
    <property type="entry name" value="Crotonobetainyl-coa:carnitine coa-transferase, domain 1"/>
    <property type="match status" value="1"/>
</dbReference>
<dbReference type="AlphaFoldDB" id="A0A937W0U4"/>
<dbReference type="PANTHER" id="PTHR48207">
    <property type="entry name" value="SUCCINATE--HYDROXYMETHYLGLUTARATE COA-TRANSFERASE"/>
    <property type="match status" value="1"/>
</dbReference>
<dbReference type="InterPro" id="IPR050483">
    <property type="entry name" value="CoA-transferase_III_domain"/>
</dbReference>
<dbReference type="Gene3D" id="3.30.1540.10">
    <property type="entry name" value="formyl-coa transferase, domain 3"/>
    <property type="match status" value="1"/>
</dbReference>
<sequence>MHTSLLAGIRVLDLGRFIAAPYAGQLLADLGAEVVRVERPRPEPDRERGPYLDGKSIYFVTLNRGKRSVAFDMFSAAGRELLDALIGQADIVIQNYSPAVARDLGLTKERLLAMYPRLILLSITGYGADGPDAERVAFDGLAQARSGAMACNGTGQPFLNHLPYVDFSTALYGSFGIMAALYERERTGQGQCVEVSLIETVSAFVGSYGLIAETLLNGTPRQQQGNALVFGLGDCIQTKDQGFVIFNCIGNMFPRLCEMIGHQELLDDPRFRTDASRYTHRTVLMSHIIDWASRLTADEIVVTAQKFRLPFEKVSTVDALAQDPHAQARGMFPRVTQPEMGEIPVARQGMTLSAHERLPLRHAPAIGEDTVAVLTQWLGYTAAQVQGLQEQGLFTATRRP</sequence>
<gene>
    <name evidence="2" type="ORF">FJZ47_13075</name>
</gene>
<proteinExistence type="predicted"/>
<keyword evidence="1 2" id="KW-0808">Transferase</keyword>
<evidence type="ECO:0000256" key="1">
    <source>
        <dbReference type="ARBA" id="ARBA00022679"/>
    </source>
</evidence>
<dbReference type="InterPro" id="IPR023606">
    <property type="entry name" value="CoA-Trfase_III_dom_1_sf"/>
</dbReference>
<dbReference type="InterPro" id="IPR044855">
    <property type="entry name" value="CoA-Trfase_III_dom3_sf"/>
</dbReference>